<dbReference type="EMBL" id="BARV01007638">
    <property type="protein sequence ID" value="GAI10700.1"/>
    <property type="molecule type" value="Genomic_DNA"/>
</dbReference>
<dbReference type="AlphaFoldDB" id="X1M7N3"/>
<dbReference type="PANTHER" id="PTHR15108">
    <property type="entry name" value="N-ACYLGLUCOSAMINE-2-EPIMERASE"/>
    <property type="match status" value="1"/>
</dbReference>
<feature type="non-terminal residue" evidence="1">
    <location>
        <position position="297"/>
    </location>
</feature>
<organism evidence="1">
    <name type="scientific">marine sediment metagenome</name>
    <dbReference type="NCBI Taxonomy" id="412755"/>
    <lineage>
        <taxon>unclassified sequences</taxon>
        <taxon>metagenomes</taxon>
        <taxon>ecological metagenomes</taxon>
    </lineage>
</organism>
<proteinExistence type="predicted"/>
<name>X1M7N3_9ZZZZ</name>
<sequence length="297" mass="33862">MKRRVFLGTTAGTLAAYTTGCQKEAAEEKKTDKKQTLSVLDANGTLGGKTLEELRQQYRFDLFEEYIPFHDKWVVDHKYGGYTLKTGWNGPTLSYEKTAWYEGRGTWTYSFLYNKIDSNPDHLAAVRGSVEFIMKHKPDGDHLWPSNYSREGKVLSGSPSNIYGDIFLANAFSEYSKASGDDTYWNLAKDIMFKCLRIYDTPGYYSEVSQSELGPDTPLLSSGARVQGHWFVLLRLGTQMLEFKSDQDIEAVNERCVDMILNRHYNPDYGLNQELLNHDFSRPGNEITQYVCTGHSI</sequence>
<reference evidence="1" key="1">
    <citation type="journal article" date="2014" name="Front. Microbiol.">
        <title>High frequency of phylogenetically diverse reductive dehalogenase-homologous genes in deep subseafloor sedimentary metagenomes.</title>
        <authorList>
            <person name="Kawai M."/>
            <person name="Futagami T."/>
            <person name="Toyoda A."/>
            <person name="Takaki Y."/>
            <person name="Nishi S."/>
            <person name="Hori S."/>
            <person name="Arai W."/>
            <person name="Tsubouchi T."/>
            <person name="Morono Y."/>
            <person name="Uchiyama I."/>
            <person name="Ito T."/>
            <person name="Fujiyama A."/>
            <person name="Inagaki F."/>
            <person name="Takami H."/>
        </authorList>
    </citation>
    <scope>NUCLEOTIDE SEQUENCE</scope>
    <source>
        <strain evidence="1">Expedition CK06-06</strain>
    </source>
</reference>
<protein>
    <submittedName>
        <fullName evidence="1">Uncharacterized protein</fullName>
    </submittedName>
</protein>
<comment type="caution">
    <text evidence="1">The sequence shown here is derived from an EMBL/GenBank/DDBJ whole genome shotgun (WGS) entry which is preliminary data.</text>
</comment>
<evidence type="ECO:0000313" key="1">
    <source>
        <dbReference type="EMBL" id="GAI10700.1"/>
    </source>
</evidence>
<dbReference type="GO" id="GO:0005975">
    <property type="term" value="P:carbohydrate metabolic process"/>
    <property type="evidence" value="ECO:0007669"/>
    <property type="project" value="InterPro"/>
</dbReference>
<accession>X1M7N3</accession>
<gene>
    <name evidence="1" type="ORF">S06H3_15516</name>
</gene>
<dbReference type="InterPro" id="IPR008928">
    <property type="entry name" value="6-hairpin_glycosidase_sf"/>
</dbReference>
<dbReference type="Gene3D" id="1.50.10.10">
    <property type="match status" value="1"/>
</dbReference>
<dbReference type="SUPFAM" id="SSF48208">
    <property type="entry name" value="Six-hairpin glycosidases"/>
    <property type="match status" value="1"/>
</dbReference>
<dbReference type="InterPro" id="IPR012341">
    <property type="entry name" value="6hp_glycosidase-like_sf"/>
</dbReference>